<protein>
    <submittedName>
        <fullName evidence="1">Uncharacterized protein</fullName>
    </submittedName>
</protein>
<dbReference type="EMBL" id="BK015148">
    <property type="protein sequence ID" value="DAD92926.1"/>
    <property type="molecule type" value="Genomic_DNA"/>
</dbReference>
<organism evidence="1">
    <name type="scientific">Siphoviridae sp. ctxzZ3</name>
    <dbReference type="NCBI Taxonomy" id="2826523"/>
    <lineage>
        <taxon>Viruses</taxon>
        <taxon>Duplodnaviria</taxon>
        <taxon>Heunggongvirae</taxon>
        <taxon>Uroviricota</taxon>
        <taxon>Caudoviricetes</taxon>
    </lineage>
</organism>
<reference evidence="1" key="1">
    <citation type="journal article" date="2021" name="Proc. Natl. Acad. Sci. U.S.A.">
        <title>A Catalog of Tens of Thousands of Viruses from Human Metagenomes Reveals Hidden Associations with Chronic Diseases.</title>
        <authorList>
            <person name="Tisza M.J."/>
            <person name="Buck C.B."/>
        </authorList>
    </citation>
    <scope>NUCLEOTIDE SEQUENCE</scope>
    <source>
        <strain evidence="1">CtxzZ3</strain>
    </source>
</reference>
<proteinExistence type="predicted"/>
<sequence length="30" mass="3150">MIAILAFGCGVFFGVFIMVASRLAGVDDND</sequence>
<evidence type="ECO:0000313" key="1">
    <source>
        <dbReference type="EMBL" id="DAD92926.1"/>
    </source>
</evidence>
<accession>A0A8S5NDZ5</accession>
<name>A0A8S5NDZ5_9CAUD</name>